<sequence>MDLASARGTKLNDIVIGHRPSTGRGKKLTLAQEGVLRRLYEQELPSVSNDEVPVKAFWLNLASRFHDQTGREYSWLSVKRRAAGWGHKSPEVDQQLETSRTSQLVVEDSVAAPSHQDIARESPLKKGSCDSEQIALPQQKLSLHPQNSNTPGLSQSERGPDSGDWLQRNLLPGAEDSIRDKNSNVKCPPVSQRRPQSISPHRGLQPRYRCRSPSTTRRTKIVSKRLHHHLGSPPDGMVMPAPYPLSGSSPAHEDIPLGHLSKKAPPEFSRLRKSVEKDGPENSPRDAVRSKRGESKVSDSFLALAHLSEQDGLPPTPTRITRRRVAK</sequence>
<feature type="region of interest" description="Disordered" evidence="1">
    <location>
        <begin position="109"/>
        <end position="327"/>
    </location>
</feature>
<evidence type="ECO:0000256" key="1">
    <source>
        <dbReference type="SAM" id="MobiDB-lite"/>
    </source>
</evidence>
<accession>A0A1V6UTX6</accession>
<comment type="caution">
    <text evidence="2">The sequence shown here is derived from an EMBL/GenBank/DDBJ whole genome shotgun (WGS) entry which is preliminary data.</text>
</comment>
<keyword evidence="3" id="KW-1185">Reference proteome</keyword>
<evidence type="ECO:0000313" key="2">
    <source>
        <dbReference type="EMBL" id="OQE41871.1"/>
    </source>
</evidence>
<feature type="compositionally biased region" description="Basic and acidic residues" evidence="1">
    <location>
        <begin position="117"/>
        <end position="129"/>
    </location>
</feature>
<dbReference type="Proteomes" id="UP000191500">
    <property type="component" value="Unassembled WGS sequence"/>
</dbReference>
<protein>
    <submittedName>
        <fullName evidence="2">Uncharacterized protein</fullName>
    </submittedName>
</protein>
<evidence type="ECO:0000313" key="3">
    <source>
        <dbReference type="Proteomes" id="UP000191500"/>
    </source>
</evidence>
<organism evidence="2 3">
    <name type="scientific">Penicillium coprophilum</name>
    <dbReference type="NCBI Taxonomy" id="36646"/>
    <lineage>
        <taxon>Eukaryota</taxon>
        <taxon>Fungi</taxon>
        <taxon>Dikarya</taxon>
        <taxon>Ascomycota</taxon>
        <taxon>Pezizomycotina</taxon>
        <taxon>Eurotiomycetes</taxon>
        <taxon>Eurotiomycetidae</taxon>
        <taxon>Eurotiales</taxon>
        <taxon>Aspergillaceae</taxon>
        <taxon>Penicillium</taxon>
    </lineage>
</organism>
<dbReference type="AlphaFoldDB" id="A0A1V6UTX6"/>
<feature type="compositionally biased region" description="Polar residues" evidence="1">
    <location>
        <begin position="139"/>
        <end position="157"/>
    </location>
</feature>
<reference evidence="3" key="1">
    <citation type="journal article" date="2017" name="Nat. Microbiol.">
        <title>Global analysis of biosynthetic gene clusters reveals vast potential of secondary metabolite production in Penicillium species.</title>
        <authorList>
            <person name="Nielsen J.C."/>
            <person name="Grijseels S."/>
            <person name="Prigent S."/>
            <person name="Ji B."/>
            <person name="Dainat J."/>
            <person name="Nielsen K.F."/>
            <person name="Frisvad J.C."/>
            <person name="Workman M."/>
            <person name="Nielsen J."/>
        </authorList>
    </citation>
    <scope>NUCLEOTIDE SEQUENCE [LARGE SCALE GENOMIC DNA]</scope>
    <source>
        <strain evidence="3">IBT 31321</strain>
    </source>
</reference>
<feature type="compositionally biased region" description="Basic and acidic residues" evidence="1">
    <location>
        <begin position="269"/>
        <end position="297"/>
    </location>
</feature>
<proteinExistence type="predicted"/>
<dbReference type="EMBL" id="MDDG01000004">
    <property type="protein sequence ID" value="OQE41871.1"/>
    <property type="molecule type" value="Genomic_DNA"/>
</dbReference>
<name>A0A1V6UTX6_9EURO</name>
<gene>
    <name evidence="2" type="ORF">PENCOP_c004G06972</name>
</gene>
<feature type="compositionally biased region" description="Basic residues" evidence="1">
    <location>
        <begin position="217"/>
        <end position="230"/>
    </location>
</feature>